<dbReference type="PANTHER" id="PTHR43048:SF3">
    <property type="entry name" value="METHYLMALONYL-COA EPIMERASE, MITOCHONDRIAL"/>
    <property type="match status" value="1"/>
</dbReference>
<keyword evidence="1" id="KW-0479">Metal-binding</keyword>
<dbReference type="Proteomes" id="UP000825799">
    <property type="component" value="Chromosome"/>
</dbReference>
<evidence type="ECO:0000313" key="3">
    <source>
        <dbReference type="EMBL" id="QYO78513.1"/>
    </source>
</evidence>
<protein>
    <submittedName>
        <fullName evidence="3">VOC family protein</fullName>
    </submittedName>
</protein>
<dbReference type="CDD" id="cd06587">
    <property type="entry name" value="VOC"/>
    <property type="match status" value="1"/>
</dbReference>
<gene>
    <name evidence="3" type="ORF">K1X15_08225</name>
</gene>
<evidence type="ECO:0000313" key="4">
    <source>
        <dbReference type="Proteomes" id="UP000825799"/>
    </source>
</evidence>
<dbReference type="PROSITE" id="PS51819">
    <property type="entry name" value="VOC"/>
    <property type="match status" value="1"/>
</dbReference>
<dbReference type="Pfam" id="PF00903">
    <property type="entry name" value="Glyoxalase"/>
    <property type="match status" value="1"/>
</dbReference>
<sequence>MAVPDETRNEIGADVAGCTDDDDPCHGVPSRCGLKHGPVLTCQGGLSSPSIPEEDILSTPLVKQVAHTCIFARDLDAVEAFYRDVLGVSPKFDFKRGEDRIGFYLDFGNRTFVEVFKKGESRFEDTNQINHICFETDDIDGFMANAKARGVSVTDKKLGVDHTWQCWLADPSGVKIEIFQYTPESMQFGPDGGVCQVDW</sequence>
<dbReference type="EMBL" id="CP080590">
    <property type="protein sequence ID" value="QYO78513.1"/>
    <property type="molecule type" value="Genomic_DNA"/>
</dbReference>
<organism evidence="3 4">
    <name type="scientific">Devosia salina</name>
    <dbReference type="NCBI Taxonomy" id="2860336"/>
    <lineage>
        <taxon>Bacteria</taxon>
        <taxon>Pseudomonadati</taxon>
        <taxon>Pseudomonadota</taxon>
        <taxon>Alphaproteobacteria</taxon>
        <taxon>Hyphomicrobiales</taxon>
        <taxon>Devosiaceae</taxon>
        <taxon>Devosia</taxon>
    </lineage>
</organism>
<dbReference type="Gene3D" id="3.10.180.10">
    <property type="entry name" value="2,3-Dihydroxybiphenyl 1,2-Dioxygenase, domain 1"/>
    <property type="match status" value="1"/>
</dbReference>
<evidence type="ECO:0000259" key="2">
    <source>
        <dbReference type="PROSITE" id="PS51819"/>
    </source>
</evidence>
<dbReference type="InterPro" id="IPR029068">
    <property type="entry name" value="Glyas_Bleomycin-R_OHBP_Dase"/>
</dbReference>
<feature type="domain" description="VOC" evidence="2">
    <location>
        <begin position="64"/>
        <end position="181"/>
    </location>
</feature>
<dbReference type="SUPFAM" id="SSF54593">
    <property type="entry name" value="Glyoxalase/Bleomycin resistance protein/Dihydroxybiphenyl dioxygenase"/>
    <property type="match status" value="1"/>
</dbReference>
<name>A0ABX8WJI4_9HYPH</name>
<dbReference type="InterPro" id="IPR004360">
    <property type="entry name" value="Glyas_Fos-R_dOase_dom"/>
</dbReference>
<keyword evidence="4" id="KW-1185">Reference proteome</keyword>
<reference evidence="3 4" key="1">
    <citation type="submission" date="2021-08" db="EMBL/GenBank/DDBJ databases">
        <title>Devosia salina sp. nov., isolated from the South China Sea sediment.</title>
        <authorList>
            <person name="Zhou Z."/>
        </authorList>
    </citation>
    <scope>NUCLEOTIDE SEQUENCE [LARGE SCALE GENOMIC DNA]</scope>
    <source>
        <strain evidence="3 4">SCS-3</strain>
    </source>
</reference>
<evidence type="ECO:0000256" key="1">
    <source>
        <dbReference type="ARBA" id="ARBA00022723"/>
    </source>
</evidence>
<dbReference type="InterPro" id="IPR037523">
    <property type="entry name" value="VOC_core"/>
</dbReference>
<dbReference type="InterPro" id="IPR051785">
    <property type="entry name" value="MMCE/EMCE_epimerase"/>
</dbReference>
<dbReference type="PANTHER" id="PTHR43048">
    <property type="entry name" value="METHYLMALONYL-COA EPIMERASE"/>
    <property type="match status" value="1"/>
</dbReference>
<proteinExistence type="predicted"/>
<accession>A0ABX8WJI4</accession>